<name>A0ABV2J8Y9_9HYPH</name>
<evidence type="ECO:0000256" key="6">
    <source>
        <dbReference type="ARBA" id="ARBA00023002"/>
    </source>
</evidence>
<evidence type="ECO:0000256" key="1">
    <source>
        <dbReference type="ARBA" id="ARBA00001974"/>
    </source>
</evidence>
<evidence type="ECO:0000259" key="8">
    <source>
        <dbReference type="Pfam" id="PF07992"/>
    </source>
</evidence>
<accession>A0ABV2J8Y9</accession>
<dbReference type="Gene3D" id="3.50.50.60">
    <property type="entry name" value="FAD/NAD(P)-binding domain"/>
    <property type="match status" value="3"/>
</dbReference>
<sequence length="545" mass="60425">MPENATRSDVLVVGAGFAGLYAIYKLRKDGHNVLALEAGDGVGGVWYWNCYPGARCDIESLQYSYTFDPELVKEWDWTERYAQQPEILSYARHVARRHDLERHIRFNTRVSSARFDAGANEWHVVTVQDELFACRYLVMATGCLSEGQVPDLPGLHDFKGPIYHTGAWPRGKVDLNGKRVAIIGTGSSGIQTISTVAKEDVQLTVFQRTPNFSVPMRNRPMTQDVLSDWRAKHQAHVRDLYASKSGQLFDINAVPAAEMTAEQRKAALEERWAFGGPSFTRTFTDLLTDETANSYAADFARDKIREIVKDPQTAADLCPTDHPLGTKRICVDLEYFQTYNRPNVKLVNLRREPLERIAENAVVTTAGSYPADVLILATGYDAVTGALLKIDIRGLGGDSLHDAWQEGPRTYLGLMSAGFPNLFMITGPGSPSIAVNVILAIEQHVDWVARCLRDLKACGATRIEAEKTAQDKWVEAVREEADKTLFPKANSFYVGANIPGKPRVFLLYLGGLAAYGEICTRVRDNGYRGFVIENVAARKEAAAAS</sequence>
<comment type="caution">
    <text evidence="9">The sequence shown here is derived from an EMBL/GenBank/DDBJ whole genome shotgun (WGS) entry which is preliminary data.</text>
</comment>
<protein>
    <submittedName>
        <fullName evidence="9">Cyclohexanone monooxygenase</fullName>
        <ecNumber evidence="9">1.14.13.22</ecNumber>
    </submittedName>
</protein>
<dbReference type="EC" id="1.14.13.22" evidence="9"/>
<gene>
    <name evidence="9" type="ORF">ABID16_004613</name>
</gene>
<dbReference type="InterPro" id="IPR036188">
    <property type="entry name" value="FAD/NAD-bd_sf"/>
</dbReference>
<keyword evidence="10" id="KW-1185">Reference proteome</keyword>
<evidence type="ECO:0000256" key="2">
    <source>
        <dbReference type="ARBA" id="ARBA00010139"/>
    </source>
</evidence>
<dbReference type="InterPro" id="IPR023753">
    <property type="entry name" value="FAD/NAD-binding_dom"/>
</dbReference>
<dbReference type="InterPro" id="IPR050775">
    <property type="entry name" value="FAD-binding_Monooxygenases"/>
</dbReference>
<proteinExistence type="inferred from homology"/>
<keyword evidence="4" id="KW-0274">FAD</keyword>
<evidence type="ECO:0000313" key="10">
    <source>
        <dbReference type="Proteomes" id="UP001549047"/>
    </source>
</evidence>
<keyword evidence="5" id="KW-0521">NADP</keyword>
<dbReference type="PANTHER" id="PTHR43098">
    <property type="entry name" value="L-ORNITHINE N(5)-MONOOXYGENASE-RELATED"/>
    <property type="match status" value="1"/>
</dbReference>
<dbReference type="GO" id="GO:0018667">
    <property type="term" value="F:cyclohexanone monooxygenase activity"/>
    <property type="evidence" value="ECO:0007669"/>
    <property type="project" value="UniProtKB-EC"/>
</dbReference>
<evidence type="ECO:0000256" key="4">
    <source>
        <dbReference type="ARBA" id="ARBA00022827"/>
    </source>
</evidence>
<dbReference type="PANTHER" id="PTHR43098:SF3">
    <property type="entry name" value="L-ORNITHINE N(5)-MONOOXYGENASE-RELATED"/>
    <property type="match status" value="1"/>
</dbReference>
<evidence type="ECO:0000256" key="3">
    <source>
        <dbReference type="ARBA" id="ARBA00022630"/>
    </source>
</evidence>
<keyword evidence="7 9" id="KW-0503">Monooxygenase</keyword>
<keyword evidence="6 9" id="KW-0560">Oxidoreductase</keyword>
<dbReference type="EMBL" id="JBEPMB010000016">
    <property type="protein sequence ID" value="MET3616264.1"/>
    <property type="molecule type" value="Genomic_DNA"/>
</dbReference>
<dbReference type="PRINTS" id="PR00411">
    <property type="entry name" value="PNDRDTASEI"/>
</dbReference>
<organism evidence="9 10">
    <name type="scientific">Rhizobium aquaticum</name>
    <dbReference type="NCBI Taxonomy" id="1549636"/>
    <lineage>
        <taxon>Bacteria</taxon>
        <taxon>Pseudomonadati</taxon>
        <taxon>Pseudomonadota</taxon>
        <taxon>Alphaproteobacteria</taxon>
        <taxon>Hyphomicrobiales</taxon>
        <taxon>Rhizobiaceae</taxon>
        <taxon>Rhizobium/Agrobacterium group</taxon>
        <taxon>Rhizobium</taxon>
    </lineage>
</organism>
<dbReference type="Pfam" id="PF07992">
    <property type="entry name" value="Pyr_redox_2"/>
    <property type="match status" value="1"/>
</dbReference>
<evidence type="ECO:0000256" key="7">
    <source>
        <dbReference type="ARBA" id="ARBA00023033"/>
    </source>
</evidence>
<evidence type="ECO:0000256" key="5">
    <source>
        <dbReference type="ARBA" id="ARBA00022857"/>
    </source>
</evidence>
<feature type="domain" description="FAD/NAD(P)-binding" evidence="8">
    <location>
        <begin position="9"/>
        <end position="219"/>
    </location>
</feature>
<comment type="similarity">
    <text evidence="2">Belongs to the FAD-binding monooxygenase family.</text>
</comment>
<comment type="cofactor">
    <cofactor evidence="1">
        <name>FAD</name>
        <dbReference type="ChEBI" id="CHEBI:57692"/>
    </cofactor>
</comment>
<dbReference type="Proteomes" id="UP001549047">
    <property type="component" value="Unassembled WGS sequence"/>
</dbReference>
<evidence type="ECO:0000313" key="9">
    <source>
        <dbReference type="EMBL" id="MET3616264.1"/>
    </source>
</evidence>
<keyword evidence="3" id="KW-0285">Flavoprotein</keyword>
<dbReference type="SUPFAM" id="SSF51905">
    <property type="entry name" value="FAD/NAD(P)-binding domain"/>
    <property type="match status" value="2"/>
</dbReference>
<reference evidence="9 10" key="1">
    <citation type="submission" date="2024-06" db="EMBL/GenBank/DDBJ databases">
        <title>Genomic Encyclopedia of Type Strains, Phase IV (KMG-IV): sequencing the most valuable type-strain genomes for metagenomic binning, comparative biology and taxonomic classification.</title>
        <authorList>
            <person name="Goeker M."/>
        </authorList>
    </citation>
    <scope>NUCLEOTIDE SEQUENCE [LARGE SCALE GENOMIC DNA]</scope>
    <source>
        <strain evidence="9 10">DSM 29780</strain>
    </source>
</reference>